<dbReference type="PROSITE" id="PS01096">
    <property type="entry name" value="PPIC_PPIASE_1"/>
    <property type="match status" value="1"/>
</dbReference>
<evidence type="ECO:0000256" key="8">
    <source>
        <dbReference type="ARBA" id="ARBA00038408"/>
    </source>
</evidence>
<keyword evidence="11" id="KW-0697">Rotamase</keyword>
<feature type="transmembrane region" description="Helical" evidence="12">
    <location>
        <begin position="12"/>
        <end position="30"/>
    </location>
</feature>
<keyword evidence="15" id="KW-1185">Reference proteome</keyword>
<dbReference type="SUPFAM" id="SSF54534">
    <property type="entry name" value="FKBP-like"/>
    <property type="match status" value="1"/>
</dbReference>
<evidence type="ECO:0000256" key="7">
    <source>
        <dbReference type="ARBA" id="ARBA00023186"/>
    </source>
</evidence>
<evidence type="ECO:0000256" key="9">
    <source>
        <dbReference type="ARBA" id="ARBA00040743"/>
    </source>
</evidence>
<evidence type="ECO:0000256" key="11">
    <source>
        <dbReference type="PROSITE-ProRule" id="PRU00278"/>
    </source>
</evidence>
<dbReference type="PANTHER" id="PTHR47529">
    <property type="entry name" value="PEPTIDYL-PROLYL CIS-TRANS ISOMERASE D"/>
    <property type="match status" value="1"/>
</dbReference>
<evidence type="ECO:0000256" key="1">
    <source>
        <dbReference type="ARBA" id="ARBA00004382"/>
    </source>
</evidence>
<organism evidence="14 15">
    <name type="scientific">Methylophaga marina</name>
    <dbReference type="NCBI Taxonomy" id="45495"/>
    <lineage>
        <taxon>Bacteria</taxon>
        <taxon>Pseudomonadati</taxon>
        <taxon>Pseudomonadota</taxon>
        <taxon>Gammaproteobacteria</taxon>
        <taxon>Thiotrichales</taxon>
        <taxon>Piscirickettsiaceae</taxon>
        <taxon>Methylophaga</taxon>
    </lineage>
</organism>
<keyword evidence="6 12" id="KW-0472">Membrane</keyword>
<name>A0ABP3D006_9GAMM</name>
<dbReference type="PANTHER" id="PTHR47529:SF1">
    <property type="entry name" value="PERIPLASMIC CHAPERONE PPID"/>
    <property type="match status" value="1"/>
</dbReference>
<dbReference type="Pfam" id="PF13624">
    <property type="entry name" value="SurA_N_3"/>
    <property type="match status" value="1"/>
</dbReference>
<dbReference type="EMBL" id="BAAADG010000003">
    <property type="protein sequence ID" value="GAA0219657.1"/>
    <property type="molecule type" value="Genomic_DNA"/>
</dbReference>
<keyword evidence="5 12" id="KW-1133">Transmembrane helix</keyword>
<accession>A0ABP3D006</accession>
<evidence type="ECO:0000313" key="14">
    <source>
        <dbReference type="EMBL" id="GAA0219657.1"/>
    </source>
</evidence>
<evidence type="ECO:0000256" key="10">
    <source>
        <dbReference type="ARBA" id="ARBA00042775"/>
    </source>
</evidence>
<comment type="subcellular location">
    <subcellularLocation>
        <location evidence="1">Cell inner membrane</location>
        <topology evidence="1">Single-pass type II membrane protein</topology>
        <orientation evidence="1">Periplasmic side</orientation>
    </subcellularLocation>
</comment>
<dbReference type="RefSeq" id="WP_286304986.1">
    <property type="nucleotide sequence ID" value="NZ_AP027741.1"/>
</dbReference>
<keyword evidence="4 12" id="KW-0812">Transmembrane</keyword>
<evidence type="ECO:0000256" key="5">
    <source>
        <dbReference type="ARBA" id="ARBA00022989"/>
    </source>
</evidence>
<evidence type="ECO:0000256" key="6">
    <source>
        <dbReference type="ARBA" id="ARBA00023136"/>
    </source>
</evidence>
<dbReference type="InterPro" id="IPR052029">
    <property type="entry name" value="PpiD_chaperone"/>
</dbReference>
<protein>
    <recommendedName>
        <fullName evidence="9">Periplasmic chaperone PpiD</fullName>
    </recommendedName>
    <alternativeName>
        <fullName evidence="10">Periplasmic folding chaperone</fullName>
    </alternativeName>
</protein>
<feature type="domain" description="PpiC" evidence="13">
    <location>
        <begin position="265"/>
        <end position="361"/>
    </location>
</feature>
<dbReference type="InterPro" id="IPR046357">
    <property type="entry name" value="PPIase_dom_sf"/>
</dbReference>
<dbReference type="Proteomes" id="UP001501476">
    <property type="component" value="Unassembled WGS sequence"/>
</dbReference>
<proteinExistence type="inferred from homology"/>
<dbReference type="PROSITE" id="PS50198">
    <property type="entry name" value="PPIC_PPIASE_2"/>
    <property type="match status" value="1"/>
</dbReference>
<sequence>MLHFIRNHAQGWIAWFIVGLISIPFALWGINSYLSGASAVVVAEVNGSPITQTELQSSLQQYRDRMRSMMGDQFDPAMFDSATVKKDVLDGLIEQRLLRDANITLKQHISDAAVSQFIRSTPAFQRDGQFDSDYYGMVLARVGYTPTQYEAQLRADLLSQELTTNIQSSSIASVKLLNEALRLERQQREIAYGIVPIQQFVEEVNVDDAEIRQYYDDNLAAYTAPEQVKLNYIELSVDELAKDIQINEDDLKKFYADNQNQFVGPEQRRASHILVEGDDESALEKIKAIQTRINEGEDFAELAKDASQDTGSASNGGDLGFFGRDVMDPAFEEAAFALENVGDVSEPIKTEFGYHLIKLTGIQKPEGKSFAQARDEVENLYRRQQAESVFYDEAEQLANLSFENPDSLDVTAEALGLEIKTTPSFTRTGTEEGITSNKKVIDAAFSEDVLKNDLNSAVIELSDNDLLVIHKNKHIPETVLPFESVSPAIKQQLIFDKARKLAQDEGESILEKVKSGEAPDSLLTNWQAPEFYGRDAEQVSGQILQRAFTMAKPLSSANYEGFSADNGNYVVIKLTSVRNGNIDDVNEEQRKALQQQLTGIYAAAEVEAFIAQLRHDAEIDIHQDALK</sequence>
<evidence type="ECO:0000256" key="3">
    <source>
        <dbReference type="ARBA" id="ARBA00022519"/>
    </source>
</evidence>
<evidence type="ECO:0000259" key="13">
    <source>
        <dbReference type="PROSITE" id="PS50198"/>
    </source>
</evidence>
<dbReference type="InterPro" id="IPR023058">
    <property type="entry name" value="PPIase_PpiC_CS"/>
</dbReference>
<evidence type="ECO:0000256" key="4">
    <source>
        <dbReference type="ARBA" id="ARBA00022692"/>
    </source>
</evidence>
<dbReference type="Gene3D" id="3.10.50.40">
    <property type="match status" value="1"/>
</dbReference>
<keyword evidence="7" id="KW-0143">Chaperone</keyword>
<evidence type="ECO:0000313" key="15">
    <source>
        <dbReference type="Proteomes" id="UP001501476"/>
    </source>
</evidence>
<reference evidence="15" key="1">
    <citation type="journal article" date="2019" name="Int. J. Syst. Evol. Microbiol.">
        <title>The Global Catalogue of Microorganisms (GCM) 10K type strain sequencing project: providing services to taxonomists for standard genome sequencing and annotation.</title>
        <authorList>
            <consortium name="The Broad Institute Genomics Platform"/>
            <consortium name="The Broad Institute Genome Sequencing Center for Infectious Disease"/>
            <person name="Wu L."/>
            <person name="Ma J."/>
        </authorList>
    </citation>
    <scope>NUCLEOTIDE SEQUENCE [LARGE SCALE GENOMIC DNA]</scope>
    <source>
        <strain evidence="15">JCM 6886</strain>
    </source>
</reference>
<dbReference type="Pfam" id="PF00639">
    <property type="entry name" value="Rotamase"/>
    <property type="match status" value="1"/>
</dbReference>
<keyword evidence="11" id="KW-0413">Isomerase</keyword>
<keyword evidence="2" id="KW-1003">Cell membrane</keyword>
<comment type="similarity">
    <text evidence="8">Belongs to the PpiD chaperone family.</text>
</comment>
<dbReference type="Gene3D" id="1.10.4030.10">
    <property type="entry name" value="Porin chaperone SurA, peptide-binding domain"/>
    <property type="match status" value="1"/>
</dbReference>
<evidence type="ECO:0000256" key="12">
    <source>
        <dbReference type="SAM" id="Phobius"/>
    </source>
</evidence>
<dbReference type="SUPFAM" id="SSF109998">
    <property type="entry name" value="Triger factor/SurA peptide-binding domain-like"/>
    <property type="match status" value="1"/>
</dbReference>
<gene>
    <name evidence="14" type="ORF">GCM10008964_09100</name>
</gene>
<dbReference type="InterPro" id="IPR000297">
    <property type="entry name" value="PPIase_PpiC"/>
</dbReference>
<dbReference type="InterPro" id="IPR027304">
    <property type="entry name" value="Trigger_fact/SurA_dom_sf"/>
</dbReference>
<evidence type="ECO:0000256" key="2">
    <source>
        <dbReference type="ARBA" id="ARBA00022475"/>
    </source>
</evidence>
<keyword evidence="3" id="KW-0997">Cell inner membrane</keyword>
<comment type="caution">
    <text evidence="14">The sequence shown here is derived from an EMBL/GenBank/DDBJ whole genome shotgun (WGS) entry which is preliminary data.</text>
</comment>